<dbReference type="RefSeq" id="XP_001580704.1">
    <property type="nucleotide sequence ID" value="XM_001580654.1"/>
</dbReference>
<dbReference type="InterPro" id="IPR016024">
    <property type="entry name" value="ARM-type_fold"/>
</dbReference>
<evidence type="ECO:0000313" key="2">
    <source>
        <dbReference type="Proteomes" id="UP000001542"/>
    </source>
</evidence>
<protein>
    <submittedName>
        <fullName evidence="1">Uncharacterized protein</fullName>
    </submittedName>
</protein>
<dbReference type="Proteomes" id="UP000001542">
    <property type="component" value="Unassembled WGS sequence"/>
</dbReference>
<dbReference type="KEGG" id="tva:5465247"/>
<organism evidence="1 2">
    <name type="scientific">Trichomonas vaginalis (strain ATCC PRA-98 / G3)</name>
    <dbReference type="NCBI Taxonomy" id="412133"/>
    <lineage>
        <taxon>Eukaryota</taxon>
        <taxon>Metamonada</taxon>
        <taxon>Parabasalia</taxon>
        <taxon>Trichomonadida</taxon>
        <taxon>Trichomonadidae</taxon>
        <taxon>Trichomonas</taxon>
    </lineage>
</organism>
<dbReference type="SUPFAM" id="SSF48371">
    <property type="entry name" value="ARM repeat"/>
    <property type="match status" value="1"/>
</dbReference>
<dbReference type="InParanoid" id="A2DIV5"/>
<evidence type="ECO:0000313" key="1">
    <source>
        <dbReference type="EMBL" id="EAY19718.1"/>
    </source>
</evidence>
<name>A2DIV5_TRIV3</name>
<dbReference type="EMBL" id="DS113205">
    <property type="protein sequence ID" value="EAY19718.1"/>
    <property type="molecule type" value="Genomic_DNA"/>
</dbReference>
<dbReference type="VEuPathDB" id="TrichDB:TVAG_433140"/>
<accession>A2DIV5</accession>
<gene>
    <name evidence="1" type="ORF">TVAG_433140</name>
</gene>
<reference evidence="1" key="1">
    <citation type="submission" date="2006-10" db="EMBL/GenBank/DDBJ databases">
        <authorList>
            <person name="Amadeo P."/>
            <person name="Zhao Q."/>
            <person name="Wortman J."/>
            <person name="Fraser-Liggett C."/>
            <person name="Carlton J."/>
        </authorList>
    </citation>
    <scope>NUCLEOTIDE SEQUENCE</scope>
    <source>
        <strain evidence="1">G3</strain>
    </source>
</reference>
<reference evidence="1" key="2">
    <citation type="journal article" date="2007" name="Science">
        <title>Draft genome sequence of the sexually transmitted pathogen Trichomonas vaginalis.</title>
        <authorList>
            <person name="Carlton J.M."/>
            <person name="Hirt R.P."/>
            <person name="Silva J.C."/>
            <person name="Delcher A.L."/>
            <person name="Schatz M."/>
            <person name="Zhao Q."/>
            <person name="Wortman J.R."/>
            <person name="Bidwell S.L."/>
            <person name="Alsmark U.C.M."/>
            <person name="Besteiro S."/>
            <person name="Sicheritz-Ponten T."/>
            <person name="Noel C.J."/>
            <person name="Dacks J.B."/>
            <person name="Foster P.G."/>
            <person name="Simillion C."/>
            <person name="Van de Peer Y."/>
            <person name="Miranda-Saavedra D."/>
            <person name="Barton G.J."/>
            <person name="Westrop G.D."/>
            <person name="Mueller S."/>
            <person name="Dessi D."/>
            <person name="Fiori P.L."/>
            <person name="Ren Q."/>
            <person name="Paulsen I."/>
            <person name="Zhang H."/>
            <person name="Bastida-Corcuera F.D."/>
            <person name="Simoes-Barbosa A."/>
            <person name="Brown M.T."/>
            <person name="Hayes R.D."/>
            <person name="Mukherjee M."/>
            <person name="Okumura C.Y."/>
            <person name="Schneider R."/>
            <person name="Smith A.J."/>
            <person name="Vanacova S."/>
            <person name="Villalvazo M."/>
            <person name="Haas B.J."/>
            <person name="Pertea M."/>
            <person name="Feldblyum T.V."/>
            <person name="Utterback T.R."/>
            <person name="Shu C.L."/>
            <person name="Osoegawa K."/>
            <person name="de Jong P.J."/>
            <person name="Hrdy I."/>
            <person name="Horvathova L."/>
            <person name="Zubacova Z."/>
            <person name="Dolezal P."/>
            <person name="Malik S.B."/>
            <person name="Logsdon J.M. Jr."/>
            <person name="Henze K."/>
            <person name="Gupta A."/>
            <person name="Wang C.C."/>
            <person name="Dunne R.L."/>
            <person name="Upcroft J.A."/>
            <person name="Upcroft P."/>
            <person name="White O."/>
            <person name="Salzberg S.L."/>
            <person name="Tang P."/>
            <person name="Chiu C.-H."/>
            <person name="Lee Y.-S."/>
            <person name="Embley T.M."/>
            <person name="Coombs G.H."/>
            <person name="Mottram J.C."/>
            <person name="Tachezy J."/>
            <person name="Fraser-Liggett C.M."/>
            <person name="Johnson P.J."/>
        </authorList>
    </citation>
    <scope>NUCLEOTIDE SEQUENCE [LARGE SCALE GENOMIC DNA]</scope>
    <source>
        <strain evidence="1">G3</strain>
    </source>
</reference>
<keyword evidence="2" id="KW-1185">Reference proteome</keyword>
<dbReference type="VEuPathDB" id="TrichDB:TVAGG3_0561960"/>
<proteinExistence type="predicted"/>
<sequence length="834" mass="95182">MTDSRETEVNELIKSNNYTALAAFCRSYENLNELMTNFLSFQGNEIKKLTLQVISKNFRFNANEMPNEIIPIIYSFLFEVIPQNYNSLQATLAAEIAESQSLFVLYNYPNNYPNIFNTIFEFNPVIIAEFLVSFGRETSVLSPLRLELFSNLKGSLRQSGILNSILEYTCQLLESDIQTALRILVELTPWCDLDFINNQDVLRLLQHGIETKPTTANALTVFNNIIKRSINDSNISDLIFNFANIENLTQILQTFNDSEQIQNAVAILISNVGLITYDASFYEFSLQLLTISEFCAVTVSPFICFYISQQSAESFDFEAAFQLGFEHLVTFFNSDITPALYLKSKKYAIAFSNICVTTVECQMRSGAFTNLEEFIFSPIGETDPTEAPAIIGALTFFGKQLLSKGYIYNKYLDMFIQKTKSILTIEQPYSPQQIISFCTFAELSYTGADKFRQADTMQMLSLFVNIMQQSQLDTESLSFFMSLFTDFTSYHSGRLKSEASELIEDLIGSWNPECISVGTGLLMAEMNSEQRFAEYLSNFESAISQSQSGTPEFNNIILCTLTFMKMKTNKNTDNSPYIPFLEGLQQYVIGDDHLTSVYIEAATALLTTDIFDFVTTFIPNVVGPRGLRSLISSLLKYFKSQIIDNDEWLNNYEQAIFNSLCACLDVDRIKKEKNIFIDTAFDEFAETFKLNRSKLTEEFQSAVFEYIRNIYLQIMDRPKIFTSVTMMFKDFAKNYPEQIYEILQICPVSFTLASELDQDASGLFQLFKRTQKFFQSLNSLNPEKVHEILNNVSNLGLQPESIESFLLDPDEKMSTEDARKNYIDMRKVISSLGI</sequence>
<dbReference type="AlphaFoldDB" id="A2DIV5"/>